<dbReference type="InParanoid" id="E9HDD0"/>
<dbReference type="Proteomes" id="UP000000305">
    <property type="component" value="Unassembled WGS sequence"/>
</dbReference>
<accession>E9HDD0</accession>
<feature type="compositionally biased region" description="Basic residues" evidence="1">
    <location>
        <begin position="118"/>
        <end position="127"/>
    </location>
</feature>
<organism evidence="2 3">
    <name type="scientific">Daphnia pulex</name>
    <name type="common">Water flea</name>
    <dbReference type="NCBI Taxonomy" id="6669"/>
    <lineage>
        <taxon>Eukaryota</taxon>
        <taxon>Metazoa</taxon>
        <taxon>Ecdysozoa</taxon>
        <taxon>Arthropoda</taxon>
        <taxon>Crustacea</taxon>
        <taxon>Branchiopoda</taxon>
        <taxon>Diplostraca</taxon>
        <taxon>Cladocera</taxon>
        <taxon>Anomopoda</taxon>
        <taxon>Daphniidae</taxon>
        <taxon>Daphnia</taxon>
    </lineage>
</organism>
<gene>
    <name evidence="2" type="ORF">DAPPUDRAFT_257328</name>
</gene>
<dbReference type="AlphaFoldDB" id="E9HDD0"/>
<reference evidence="2 3" key="1">
    <citation type="journal article" date="2011" name="Science">
        <title>The ecoresponsive genome of Daphnia pulex.</title>
        <authorList>
            <person name="Colbourne J.K."/>
            <person name="Pfrender M.E."/>
            <person name="Gilbert D."/>
            <person name="Thomas W.K."/>
            <person name="Tucker A."/>
            <person name="Oakley T.H."/>
            <person name="Tokishita S."/>
            <person name="Aerts A."/>
            <person name="Arnold G.J."/>
            <person name="Basu M.K."/>
            <person name="Bauer D.J."/>
            <person name="Caceres C.E."/>
            <person name="Carmel L."/>
            <person name="Casola C."/>
            <person name="Choi J.H."/>
            <person name="Detter J.C."/>
            <person name="Dong Q."/>
            <person name="Dusheyko S."/>
            <person name="Eads B.D."/>
            <person name="Frohlich T."/>
            <person name="Geiler-Samerotte K.A."/>
            <person name="Gerlach D."/>
            <person name="Hatcher P."/>
            <person name="Jogdeo S."/>
            <person name="Krijgsveld J."/>
            <person name="Kriventseva E.V."/>
            <person name="Kultz D."/>
            <person name="Laforsch C."/>
            <person name="Lindquist E."/>
            <person name="Lopez J."/>
            <person name="Manak J.R."/>
            <person name="Muller J."/>
            <person name="Pangilinan J."/>
            <person name="Patwardhan R.P."/>
            <person name="Pitluck S."/>
            <person name="Pritham E.J."/>
            <person name="Rechtsteiner A."/>
            <person name="Rho M."/>
            <person name="Rogozin I.B."/>
            <person name="Sakarya O."/>
            <person name="Salamov A."/>
            <person name="Schaack S."/>
            <person name="Shapiro H."/>
            <person name="Shiga Y."/>
            <person name="Skalitzky C."/>
            <person name="Smith Z."/>
            <person name="Souvorov A."/>
            <person name="Sung W."/>
            <person name="Tang Z."/>
            <person name="Tsuchiya D."/>
            <person name="Tu H."/>
            <person name="Vos H."/>
            <person name="Wang M."/>
            <person name="Wolf Y.I."/>
            <person name="Yamagata H."/>
            <person name="Yamada T."/>
            <person name="Ye Y."/>
            <person name="Shaw J.R."/>
            <person name="Andrews J."/>
            <person name="Crease T.J."/>
            <person name="Tang H."/>
            <person name="Lucas S.M."/>
            <person name="Robertson H.M."/>
            <person name="Bork P."/>
            <person name="Koonin E.V."/>
            <person name="Zdobnov E.M."/>
            <person name="Grigoriev I.V."/>
            <person name="Lynch M."/>
            <person name="Boore J.L."/>
        </authorList>
    </citation>
    <scope>NUCLEOTIDE SEQUENCE [LARGE SCALE GENOMIC DNA]</scope>
</reference>
<protein>
    <submittedName>
        <fullName evidence="2">Uncharacterized protein</fullName>
    </submittedName>
</protein>
<dbReference type="EMBL" id="GL732623">
    <property type="protein sequence ID" value="EFX70266.1"/>
    <property type="molecule type" value="Genomic_DNA"/>
</dbReference>
<dbReference type="KEGG" id="dpx:DAPPUDRAFT_257328"/>
<evidence type="ECO:0000256" key="1">
    <source>
        <dbReference type="SAM" id="MobiDB-lite"/>
    </source>
</evidence>
<keyword evidence="3" id="KW-1185">Reference proteome</keyword>
<proteinExistence type="predicted"/>
<evidence type="ECO:0000313" key="3">
    <source>
        <dbReference type="Proteomes" id="UP000000305"/>
    </source>
</evidence>
<sequence length="135" mass="15222">MNRWEVIASVGCLITAADIYNSCGGCSPSKQRKTLKNFYLVGGQKLQVEISKNNKQNEIVGRGKNGTTERLGVHDQTVVGFGRDSRSLPEFPYRSTGGIFLRPNIRHCNQPRVPQAQNKRRHPHGTFHRSSWMQS</sequence>
<feature type="region of interest" description="Disordered" evidence="1">
    <location>
        <begin position="112"/>
        <end position="135"/>
    </location>
</feature>
<evidence type="ECO:0000313" key="2">
    <source>
        <dbReference type="EMBL" id="EFX70266.1"/>
    </source>
</evidence>
<dbReference type="HOGENOM" id="CLU_1887790_0_0_1"/>
<name>E9HDD0_DAPPU</name>